<evidence type="ECO:0000313" key="3">
    <source>
        <dbReference type="Proteomes" id="UP000305267"/>
    </source>
</evidence>
<dbReference type="RefSeq" id="WP_139040640.1">
    <property type="nucleotide sequence ID" value="NZ_VDDA01000054.1"/>
</dbReference>
<keyword evidence="1" id="KW-0812">Transmembrane</keyword>
<protein>
    <submittedName>
        <fullName evidence="2">Class IIb bacteriocin, lactobin A/cerein 7B family</fullName>
    </submittedName>
</protein>
<evidence type="ECO:0000256" key="1">
    <source>
        <dbReference type="SAM" id="Phobius"/>
    </source>
</evidence>
<dbReference type="AlphaFoldDB" id="A0A5C4L638"/>
<feature type="transmembrane region" description="Helical" evidence="1">
    <location>
        <begin position="44"/>
        <end position="66"/>
    </location>
</feature>
<accession>A0A5C4L638</accession>
<name>A0A5C4L638_9HYPH</name>
<dbReference type="EMBL" id="VDDA01000054">
    <property type="protein sequence ID" value="TNC05956.1"/>
    <property type="molecule type" value="Genomic_DNA"/>
</dbReference>
<evidence type="ECO:0000313" key="2">
    <source>
        <dbReference type="EMBL" id="TNC05956.1"/>
    </source>
</evidence>
<dbReference type="Proteomes" id="UP000305267">
    <property type="component" value="Unassembled WGS sequence"/>
</dbReference>
<keyword evidence="1" id="KW-0472">Membrane</keyword>
<keyword evidence="1" id="KW-1133">Transmembrane helix</keyword>
<comment type="caution">
    <text evidence="2">The sequence shown here is derived from an EMBL/GenBank/DDBJ whole genome shotgun (WGS) entry which is preliminary data.</text>
</comment>
<reference evidence="2 3" key="1">
    <citation type="submission" date="2019-06" db="EMBL/GenBank/DDBJ databases">
        <title>Genome of Methylobacterium sp. 17Sr1-39.</title>
        <authorList>
            <person name="Seo T."/>
        </authorList>
    </citation>
    <scope>NUCLEOTIDE SEQUENCE [LARGE SCALE GENOMIC DNA]</scope>
    <source>
        <strain evidence="2 3">17Sr1-39</strain>
    </source>
</reference>
<gene>
    <name evidence="2" type="ORF">FF100_35135</name>
</gene>
<proteinExistence type="predicted"/>
<dbReference type="InterPro" id="IPR023991">
    <property type="entry name" value="Bacteriocin_IIb_lactobn/cerein"/>
</dbReference>
<keyword evidence="3" id="KW-1185">Reference proteome</keyword>
<organism evidence="2 3">
    <name type="scientific">Methylobacterium terricola</name>
    <dbReference type="NCBI Taxonomy" id="2583531"/>
    <lineage>
        <taxon>Bacteria</taxon>
        <taxon>Pseudomonadati</taxon>
        <taxon>Pseudomonadota</taxon>
        <taxon>Alphaproteobacteria</taxon>
        <taxon>Hyphomicrobiales</taxon>
        <taxon>Methylobacteriaceae</taxon>
        <taxon>Methylobacterium</taxon>
    </lineage>
</organism>
<dbReference type="NCBIfam" id="TIGR03949">
    <property type="entry name" value="bact_IIb_cerein"/>
    <property type="match status" value="1"/>
</dbReference>
<sequence>MSDLALAWKAAAGMSTDAVPQPFEGRPETDELSLAELDEVNGGLLPALISGVVFAGVLGFLGYGIYRMARH</sequence>